<name>A0A084GGQ9_PSEDA</name>
<proteinExistence type="predicted"/>
<dbReference type="OrthoDB" id="414322at2759"/>
<dbReference type="OMA" id="WHDKPHI"/>
<dbReference type="Proteomes" id="UP000028545">
    <property type="component" value="Unassembled WGS sequence"/>
</dbReference>
<accession>A0A084GGQ9</accession>
<evidence type="ECO:0000313" key="2">
    <source>
        <dbReference type="EMBL" id="KEZ46521.1"/>
    </source>
</evidence>
<dbReference type="EMBL" id="JOWA01000022">
    <property type="protein sequence ID" value="KEZ46521.1"/>
    <property type="molecule type" value="Genomic_DNA"/>
</dbReference>
<keyword evidence="3" id="KW-1185">Reference proteome</keyword>
<dbReference type="AlphaFoldDB" id="A0A084GGQ9"/>
<sequence>MLTEAETPTTRDLLTVIVTTSVTPSVPSTELLSSVLKSFSRHCPCLLDCRVIVTFDGYEQITPVARLKKGRVTPDQAKAYSLYKDSVKNLILESYYDLYPSEDKVPFAQTNAEAEYGSPMDPKNVVHYTISQTPSKKVTFIEPSRRLGFGLSVRSALRVAETPYVWIQQHDWALVSDFPLKPLLSVMRESESGGEPEAPINPASQPDIKIPLTPVFFWHDKPHICSTTHYLKLVFPSRLAVLRGDFIEDKIGQRARAQMKEGHWAKWATWLYYPDEGKQLCLKHLRGRTWRGAKSEVEEAAKWRQYNWEMQNALQDDSRDSTEDSGADTMTDS</sequence>
<dbReference type="HOGENOM" id="CLU_043690_0_0_1"/>
<organism evidence="2 3">
    <name type="scientific">Pseudallescheria apiosperma</name>
    <name type="common">Scedosporium apiospermum</name>
    <dbReference type="NCBI Taxonomy" id="563466"/>
    <lineage>
        <taxon>Eukaryota</taxon>
        <taxon>Fungi</taxon>
        <taxon>Dikarya</taxon>
        <taxon>Ascomycota</taxon>
        <taxon>Pezizomycotina</taxon>
        <taxon>Sordariomycetes</taxon>
        <taxon>Hypocreomycetidae</taxon>
        <taxon>Microascales</taxon>
        <taxon>Microascaceae</taxon>
        <taxon>Scedosporium</taxon>
    </lineage>
</organism>
<reference evidence="2 3" key="1">
    <citation type="journal article" date="2014" name="Genome Announc.">
        <title>Draft genome sequence of the pathogenic fungus Scedosporium apiospermum.</title>
        <authorList>
            <person name="Vandeputte P."/>
            <person name="Ghamrawi S."/>
            <person name="Rechenmann M."/>
            <person name="Iltis A."/>
            <person name="Giraud S."/>
            <person name="Fleury M."/>
            <person name="Thornton C."/>
            <person name="Delhaes L."/>
            <person name="Meyer W."/>
            <person name="Papon N."/>
            <person name="Bouchara J.P."/>
        </authorList>
    </citation>
    <scope>NUCLEOTIDE SEQUENCE [LARGE SCALE GENOMIC DNA]</scope>
    <source>
        <strain evidence="2 3">IHEM 14462</strain>
    </source>
</reference>
<evidence type="ECO:0000313" key="3">
    <source>
        <dbReference type="Proteomes" id="UP000028545"/>
    </source>
</evidence>
<comment type="caution">
    <text evidence="2">The sequence shown here is derived from an EMBL/GenBank/DDBJ whole genome shotgun (WGS) entry which is preliminary data.</text>
</comment>
<dbReference type="GeneID" id="27718460"/>
<gene>
    <name evidence="2" type="ORF">SAPIO_CDS0308</name>
</gene>
<dbReference type="KEGG" id="sapo:SAPIO_CDS0308"/>
<evidence type="ECO:0000256" key="1">
    <source>
        <dbReference type="SAM" id="MobiDB-lite"/>
    </source>
</evidence>
<dbReference type="RefSeq" id="XP_016646320.1">
    <property type="nucleotide sequence ID" value="XM_016783120.1"/>
</dbReference>
<dbReference type="VEuPathDB" id="FungiDB:SAPIO_CDS0308"/>
<protein>
    <submittedName>
        <fullName evidence="2">Uncharacterized protein</fullName>
    </submittedName>
</protein>
<feature type="region of interest" description="Disordered" evidence="1">
    <location>
        <begin position="314"/>
        <end position="333"/>
    </location>
</feature>